<feature type="region of interest" description="Disordered" evidence="4">
    <location>
        <begin position="227"/>
        <end position="285"/>
    </location>
</feature>
<accession>A0AAD1M564</accession>
<dbReference type="CDD" id="cd04730">
    <property type="entry name" value="NPD_like"/>
    <property type="match status" value="1"/>
</dbReference>
<dbReference type="InterPro" id="IPR004136">
    <property type="entry name" value="NMO"/>
</dbReference>
<protein>
    <recommendedName>
        <fullName evidence="7">Nitronate monooxygenase</fullName>
    </recommendedName>
</protein>
<dbReference type="Gene3D" id="3.20.20.70">
    <property type="entry name" value="Aldolase class I"/>
    <property type="match status" value="1"/>
</dbReference>
<evidence type="ECO:0000313" key="5">
    <source>
        <dbReference type="EMBL" id="BBX00963.1"/>
    </source>
</evidence>
<dbReference type="EMBL" id="AP022560">
    <property type="protein sequence ID" value="BBX00963.1"/>
    <property type="molecule type" value="Genomic_DNA"/>
</dbReference>
<reference evidence="5 6" key="1">
    <citation type="journal article" date="2019" name="Emerg. Microbes Infect.">
        <title>Comprehensive subspecies identification of 175 nontuberculous mycobacteria species based on 7547 genomic profiles.</title>
        <authorList>
            <person name="Matsumoto Y."/>
            <person name="Kinjo T."/>
            <person name="Motooka D."/>
            <person name="Nabeya D."/>
            <person name="Jung N."/>
            <person name="Uechi K."/>
            <person name="Horii T."/>
            <person name="Iida T."/>
            <person name="Fujita J."/>
            <person name="Nakamura S."/>
        </authorList>
    </citation>
    <scope>NUCLEOTIDE SEQUENCE [LARGE SCALE GENOMIC DNA]</scope>
    <source>
        <strain evidence="5 6">JCM 6375</strain>
    </source>
</reference>
<dbReference type="InterPro" id="IPR029045">
    <property type="entry name" value="ClpP/crotonase-like_dom_sf"/>
</dbReference>
<evidence type="ECO:0000256" key="4">
    <source>
        <dbReference type="SAM" id="MobiDB-lite"/>
    </source>
</evidence>
<evidence type="ECO:0000256" key="2">
    <source>
        <dbReference type="ARBA" id="ARBA00022643"/>
    </source>
</evidence>
<dbReference type="Pfam" id="PF03060">
    <property type="entry name" value="NMO"/>
    <property type="match status" value="1"/>
</dbReference>
<evidence type="ECO:0000256" key="1">
    <source>
        <dbReference type="ARBA" id="ARBA00022630"/>
    </source>
</evidence>
<dbReference type="GO" id="GO:0018580">
    <property type="term" value="F:nitronate monooxygenase activity"/>
    <property type="evidence" value="ECO:0007669"/>
    <property type="project" value="InterPro"/>
</dbReference>
<keyword evidence="6" id="KW-1185">Reference proteome</keyword>
<dbReference type="Pfam" id="PF00378">
    <property type="entry name" value="ECH_1"/>
    <property type="match status" value="1"/>
</dbReference>
<name>A0AAD1M564_9MYCO</name>
<dbReference type="CDD" id="cd06558">
    <property type="entry name" value="crotonase-like"/>
    <property type="match status" value="1"/>
</dbReference>
<dbReference type="AlphaFoldDB" id="A0AAD1M564"/>
<dbReference type="KEGG" id="mmor:MMOR_18990"/>
<proteinExistence type="predicted"/>
<keyword evidence="2" id="KW-0288">FMN</keyword>
<feature type="compositionally biased region" description="Polar residues" evidence="4">
    <location>
        <begin position="261"/>
        <end position="271"/>
    </location>
</feature>
<keyword evidence="3" id="KW-0560">Oxidoreductase</keyword>
<dbReference type="SUPFAM" id="SSF51412">
    <property type="entry name" value="Inosine monophosphate dehydrogenase (IMPDH)"/>
    <property type="match status" value="1"/>
</dbReference>
<keyword evidence="1" id="KW-0285">Flavoprotein</keyword>
<dbReference type="Gene3D" id="3.90.226.10">
    <property type="entry name" value="2-enoyl-CoA Hydratase, Chain A, domain 1"/>
    <property type="match status" value="1"/>
</dbReference>
<dbReference type="Proteomes" id="UP000466681">
    <property type="component" value="Chromosome"/>
</dbReference>
<dbReference type="PANTHER" id="PTHR32332">
    <property type="entry name" value="2-NITROPROPANE DIOXYGENASE"/>
    <property type="match status" value="1"/>
</dbReference>
<dbReference type="PANTHER" id="PTHR32332:SF20">
    <property type="entry name" value="2-NITROPROPANE DIOXYGENASE-LIKE PROTEIN"/>
    <property type="match status" value="1"/>
</dbReference>
<evidence type="ECO:0008006" key="7">
    <source>
        <dbReference type="Google" id="ProtNLM"/>
    </source>
</evidence>
<evidence type="ECO:0000256" key="3">
    <source>
        <dbReference type="ARBA" id="ARBA00023002"/>
    </source>
</evidence>
<gene>
    <name evidence="5" type="ORF">MMOR_18990</name>
</gene>
<dbReference type="SUPFAM" id="SSF52096">
    <property type="entry name" value="ClpP/crotonase"/>
    <property type="match status" value="1"/>
</dbReference>
<dbReference type="InterPro" id="IPR013785">
    <property type="entry name" value="Aldolase_TIM"/>
</dbReference>
<dbReference type="InterPro" id="IPR001753">
    <property type="entry name" value="Enoyl-CoA_hydra/iso"/>
</dbReference>
<organism evidence="5 6">
    <name type="scientific">Mycolicibacterium moriokaense</name>
    <dbReference type="NCBI Taxonomy" id="39691"/>
    <lineage>
        <taxon>Bacteria</taxon>
        <taxon>Bacillati</taxon>
        <taxon>Actinomycetota</taxon>
        <taxon>Actinomycetes</taxon>
        <taxon>Mycobacteriales</taxon>
        <taxon>Mycobacteriaceae</taxon>
        <taxon>Mycolicibacterium</taxon>
    </lineage>
</organism>
<evidence type="ECO:0000313" key="6">
    <source>
        <dbReference type="Proteomes" id="UP000466681"/>
    </source>
</evidence>
<sequence>MTGLPDTVRVDLGAPELIGEIAGDTLTVTINRPEKRNAVTADGYHGIKRAAMIVADEPGLQFLVIAGSGDVFCAGGDMNSVSNPDRSWDAFTEAYDATPFEVLGKIPKIVLCAVNGIAMGGGLVMTLFADLVIASDQARMRVPDLTRGVYEAFVAARIPQRIGTLRANHMIYGNDWIDAAEAERIGLVGKVVPHDSLAAETQTLLDRVRQTGPAARAAMKREMARALPAVESVATGRRSEHPNRSRRSPPFSKSVHRVGRSAQTAMHSSTPADRPGCRLTPERNSTPLITTRFTEAFGIEHPIVQGGMQWVGRAELAAAVSEAGGLGLITALTQPTPADLANEIARARDLTDKPFGVNLTILPTIDPPPYDEYRQVIVDAGIKIVETAGSNPAPHLPMFHGNGIKVLHKCTSVRHAVKAQSLGVDGISIDGFECAGHPGEDDIPGLVLIPAAAKEIEIPMIASGGFADGRGLVAALALGADGINMGSRFMCTVESPIHQKVKEAIVAGCELDTELIFRQLRNTGRVASNAVSREVVEILNQGGQFEDIAHLVAGKRGVKVYETGDLDAGIWWVGTAMGLIDDIPTAGELVSRIVAEAEQIINERLAGTLV</sequence>